<dbReference type="GO" id="GO:0016042">
    <property type="term" value="P:lipid catabolic process"/>
    <property type="evidence" value="ECO:0007669"/>
    <property type="project" value="InterPro"/>
</dbReference>
<dbReference type="VEuPathDB" id="FungiDB:KRP22_10389"/>
<dbReference type="EMBL" id="DS566025">
    <property type="status" value="NOT_ANNOTATED_CDS"/>
    <property type="molecule type" value="Genomic_DNA"/>
</dbReference>
<dbReference type="VEuPathDB" id="FungiDB:KRP23_273"/>
<dbReference type="GO" id="GO:0004623">
    <property type="term" value="F:phospholipase A2 activity"/>
    <property type="evidence" value="ECO:0007669"/>
    <property type="project" value="InterPro"/>
</dbReference>
<dbReference type="InParanoid" id="H3GN10"/>
<feature type="chain" id="PRO_5003586389" description="Phospholipase A2" evidence="1">
    <location>
        <begin position="20"/>
        <end position="358"/>
    </location>
</feature>
<keyword evidence="3" id="KW-1185">Reference proteome</keyword>
<dbReference type="HOGENOM" id="CLU_793657_0_0_1"/>
<evidence type="ECO:0000313" key="3">
    <source>
        <dbReference type="Proteomes" id="UP000005238"/>
    </source>
</evidence>
<dbReference type="GO" id="GO:0005509">
    <property type="term" value="F:calcium ion binding"/>
    <property type="evidence" value="ECO:0007669"/>
    <property type="project" value="InterPro"/>
</dbReference>
<evidence type="ECO:0000313" key="2">
    <source>
        <dbReference type="EnsemblProtists" id="Phyra77955"/>
    </source>
</evidence>
<dbReference type="InterPro" id="IPR010711">
    <property type="entry name" value="PLA2G12"/>
</dbReference>
<dbReference type="STRING" id="164328.H3GN10"/>
<dbReference type="OMA" id="ECCNWHD"/>
<name>H3GN10_PHYRM</name>
<dbReference type="Pfam" id="PF06951">
    <property type="entry name" value="PLA2G12"/>
    <property type="match status" value="1"/>
</dbReference>
<dbReference type="PROSITE" id="PS51257">
    <property type="entry name" value="PROKAR_LIPOPROTEIN"/>
    <property type="match status" value="1"/>
</dbReference>
<organism evidence="2 3">
    <name type="scientific">Phytophthora ramorum</name>
    <name type="common">Sudden oak death agent</name>
    <dbReference type="NCBI Taxonomy" id="164328"/>
    <lineage>
        <taxon>Eukaryota</taxon>
        <taxon>Sar</taxon>
        <taxon>Stramenopiles</taxon>
        <taxon>Oomycota</taxon>
        <taxon>Peronosporomycetes</taxon>
        <taxon>Peronosporales</taxon>
        <taxon>Peronosporaceae</taxon>
        <taxon>Phytophthora</taxon>
    </lineage>
</organism>
<proteinExistence type="predicted"/>
<dbReference type="InterPro" id="IPR036444">
    <property type="entry name" value="PLipase_A2_dom_sf"/>
</dbReference>
<evidence type="ECO:0008006" key="4">
    <source>
        <dbReference type="Google" id="ProtNLM"/>
    </source>
</evidence>
<dbReference type="PANTHER" id="PTHR12824">
    <property type="entry name" value="GROUP XII SECRETORY PHOSPHOLIPASE A2 FAMILY MEMBER"/>
    <property type="match status" value="1"/>
</dbReference>
<sequence>MLPSRSLLLGCALSLGCAAASIDFPDLTSYAQPCEPFTCRPKRAPAPVKDFEFTANGCGTSGMPITTSTDFQECCDWHDACYSTCGMPKGNCEKRLQKCMKTRCKEIQDPSKREECFSTAKIFYIGANMIACPAYQDAQKEACECVPTDKVAETNRERLVYFLEENGAPEEELEDEAIDTLLKKYKGQEPTMFLRLLKKYPKALKDDPHKTNFMDDIVKNAEDDLGPKKAGKKKKHVGSSATSLTYSGLQMFTPYSFKLAARSSMVSTARVPVGEPPSGDCMATSAAAAEVAELPCDRMRWYCMASCVTSSSSLCAAKEIIRVLHGIKNSTSSSGTVGEYCVMAARNASSCAVSAIVG</sequence>
<accession>H3GN10</accession>
<dbReference type="EnsemblProtists" id="Phyra77955">
    <property type="protein sequence ID" value="Phyra77955"/>
    <property type="gene ID" value="Phyra77955"/>
</dbReference>
<protein>
    <recommendedName>
        <fullName evidence="4">Phospholipase A2</fullName>
    </recommendedName>
</protein>
<evidence type="ECO:0000256" key="1">
    <source>
        <dbReference type="SAM" id="SignalP"/>
    </source>
</evidence>
<dbReference type="Proteomes" id="UP000005238">
    <property type="component" value="Unassembled WGS sequence"/>
</dbReference>
<keyword evidence="1" id="KW-0732">Signal</keyword>
<dbReference type="GO" id="GO:0050482">
    <property type="term" value="P:arachidonate secretion"/>
    <property type="evidence" value="ECO:0007669"/>
    <property type="project" value="InterPro"/>
</dbReference>
<feature type="signal peptide" evidence="1">
    <location>
        <begin position="1"/>
        <end position="19"/>
    </location>
</feature>
<reference evidence="2" key="2">
    <citation type="submission" date="2015-06" db="UniProtKB">
        <authorList>
            <consortium name="EnsemblProtists"/>
        </authorList>
    </citation>
    <scope>IDENTIFICATION</scope>
    <source>
        <strain evidence="2">Pr102</strain>
    </source>
</reference>
<dbReference type="AlphaFoldDB" id="H3GN10"/>
<reference evidence="3" key="1">
    <citation type="journal article" date="2006" name="Science">
        <title>Phytophthora genome sequences uncover evolutionary origins and mechanisms of pathogenesis.</title>
        <authorList>
            <person name="Tyler B.M."/>
            <person name="Tripathy S."/>
            <person name="Zhang X."/>
            <person name="Dehal P."/>
            <person name="Jiang R.H."/>
            <person name="Aerts A."/>
            <person name="Arredondo F.D."/>
            <person name="Baxter L."/>
            <person name="Bensasson D."/>
            <person name="Beynon J.L."/>
            <person name="Chapman J."/>
            <person name="Damasceno C.M."/>
            <person name="Dorrance A.E."/>
            <person name="Dou D."/>
            <person name="Dickerman A.W."/>
            <person name="Dubchak I.L."/>
            <person name="Garbelotto M."/>
            <person name="Gijzen M."/>
            <person name="Gordon S.G."/>
            <person name="Govers F."/>
            <person name="Grunwald N.J."/>
            <person name="Huang W."/>
            <person name="Ivors K.L."/>
            <person name="Jones R.W."/>
            <person name="Kamoun S."/>
            <person name="Krampis K."/>
            <person name="Lamour K.H."/>
            <person name="Lee M.K."/>
            <person name="McDonald W.H."/>
            <person name="Medina M."/>
            <person name="Meijer H.J."/>
            <person name="Nordberg E.K."/>
            <person name="Maclean D.J."/>
            <person name="Ospina-Giraldo M.D."/>
            <person name="Morris P.F."/>
            <person name="Phuntumart V."/>
            <person name="Putnam N.H."/>
            <person name="Rash S."/>
            <person name="Rose J.K."/>
            <person name="Sakihama Y."/>
            <person name="Salamov A.A."/>
            <person name="Savidor A."/>
            <person name="Scheuring C.F."/>
            <person name="Smith B.M."/>
            <person name="Sobral B.W."/>
            <person name="Terry A."/>
            <person name="Torto-Alalibo T.A."/>
            <person name="Win J."/>
            <person name="Xu Z."/>
            <person name="Zhang H."/>
            <person name="Grigoriev I.V."/>
            <person name="Rokhsar D.S."/>
            <person name="Boore J.L."/>
        </authorList>
    </citation>
    <scope>NUCLEOTIDE SEQUENCE [LARGE SCALE GENOMIC DNA]</scope>
    <source>
        <strain evidence="3">Pr102</strain>
    </source>
</reference>
<dbReference type="SUPFAM" id="SSF48619">
    <property type="entry name" value="Phospholipase A2, PLA2"/>
    <property type="match status" value="1"/>
</dbReference>
<dbReference type="GO" id="GO:0005576">
    <property type="term" value="C:extracellular region"/>
    <property type="evidence" value="ECO:0007669"/>
    <property type="project" value="InterPro"/>
</dbReference>
<dbReference type="eggNOG" id="ENOG502QU22">
    <property type="taxonomic scope" value="Eukaryota"/>
</dbReference>
<dbReference type="PANTHER" id="PTHR12824:SF8">
    <property type="entry name" value="GXIVSPLA2, ISOFORM A"/>
    <property type="match status" value="1"/>
</dbReference>
<dbReference type="Gene3D" id="1.20.90.10">
    <property type="entry name" value="Phospholipase A2 domain"/>
    <property type="match status" value="1"/>
</dbReference>
<dbReference type="GO" id="GO:0006644">
    <property type="term" value="P:phospholipid metabolic process"/>
    <property type="evidence" value="ECO:0007669"/>
    <property type="project" value="InterPro"/>
</dbReference>